<evidence type="ECO:0000313" key="10">
    <source>
        <dbReference type="Proteomes" id="UP000195607"/>
    </source>
</evidence>
<feature type="transmembrane region" description="Helical" evidence="7">
    <location>
        <begin position="257"/>
        <end position="277"/>
    </location>
</feature>
<feature type="transmembrane region" description="Helical" evidence="7">
    <location>
        <begin position="121"/>
        <end position="142"/>
    </location>
</feature>
<evidence type="ECO:0000256" key="3">
    <source>
        <dbReference type="ARBA" id="ARBA00022475"/>
    </source>
</evidence>
<comment type="subcellular location">
    <subcellularLocation>
        <location evidence="1 7">Cell membrane</location>
        <topology evidence="1 7">Multi-pass membrane protein</topology>
    </subcellularLocation>
</comment>
<keyword evidence="4 7" id="KW-0812">Transmembrane</keyword>
<dbReference type="GO" id="GO:0071916">
    <property type="term" value="F:dipeptide transmembrane transporter activity"/>
    <property type="evidence" value="ECO:0007669"/>
    <property type="project" value="TreeGrafter"/>
</dbReference>
<dbReference type="PROSITE" id="PS50928">
    <property type="entry name" value="ABC_TM1"/>
    <property type="match status" value="1"/>
</dbReference>
<dbReference type="GO" id="GO:0005886">
    <property type="term" value="C:plasma membrane"/>
    <property type="evidence" value="ECO:0007669"/>
    <property type="project" value="UniProtKB-SubCell"/>
</dbReference>
<keyword evidence="5 7" id="KW-1133">Transmembrane helix</keyword>
<evidence type="ECO:0000313" key="9">
    <source>
        <dbReference type="EMBL" id="SIM33400.1"/>
    </source>
</evidence>
<sequence>MTLSLSNLIKKFINSGIFSNKKSSIGFFLLIAYILLAIFGPDFSPYSPSFNSFAINLSPSFSHILGTNAYGEDLFSRFLYGAAPTLGVGLAVGLVSTLISILVGLSAGLIGGKTDKILDGLSYVFVIIPGIMIVIIIGSLFIGIGISFSYIAIFLALSITGWAWGARVLRSQTKSLATRNFIKSSKLIGESNLSIVFRQIIRNMFPLIVSNFFFAAMYGVLGLTWIEFFGLGNVDSINWGTMLYWAISNEAYLSGEWWWYIPVSIAIGGLAMSFSLLNSGFDEIANPTLRVYSRKKIQKSLKKIGDKN</sequence>
<keyword evidence="6 7" id="KW-0472">Membrane</keyword>
<feature type="transmembrane region" description="Helical" evidence="7">
    <location>
        <begin position="86"/>
        <end position="109"/>
    </location>
</feature>
<dbReference type="InterPro" id="IPR035906">
    <property type="entry name" value="MetI-like_sf"/>
</dbReference>
<feature type="domain" description="ABC transmembrane type-1" evidence="8">
    <location>
        <begin position="86"/>
        <end position="278"/>
    </location>
</feature>
<dbReference type="SUPFAM" id="SSF161098">
    <property type="entry name" value="MetI-like"/>
    <property type="match status" value="1"/>
</dbReference>
<dbReference type="InterPro" id="IPR050366">
    <property type="entry name" value="BP-dependent_transpt_permease"/>
</dbReference>
<dbReference type="Gene3D" id="1.10.3720.10">
    <property type="entry name" value="MetI-like"/>
    <property type="match status" value="1"/>
</dbReference>
<dbReference type="InterPro" id="IPR025966">
    <property type="entry name" value="OppC_N"/>
</dbReference>
<dbReference type="PANTHER" id="PTHR43386:SF1">
    <property type="entry name" value="D,D-DIPEPTIDE TRANSPORT SYSTEM PERMEASE PROTEIN DDPC-RELATED"/>
    <property type="match status" value="1"/>
</dbReference>
<evidence type="ECO:0000256" key="5">
    <source>
        <dbReference type="ARBA" id="ARBA00022989"/>
    </source>
</evidence>
<dbReference type="InterPro" id="IPR000515">
    <property type="entry name" value="MetI-like"/>
</dbReference>
<name>A0A1N5SBS4_9ARCH</name>
<gene>
    <name evidence="9" type="ORF">CSP5_0158</name>
</gene>
<organism evidence="9 10">
    <name type="scientific">Cuniculiplasma divulgatum</name>
    <dbReference type="NCBI Taxonomy" id="1673428"/>
    <lineage>
        <taxon>Archaea</taxon>
        <taxon>Methanobacteriati</taxon>
        <taxon>Thermoplasmatota</taxon>
        <taxon>Thermoplasmata</taxon>
        <taxon>Thermoplasmatales</taxon>
        <taxon>Cuniculiplasmataceae</taxon>
        <taxon>Cuniculiplasma</taxon>
    </lineage>
</organism>
<feature type="transmembrane region" description="Helical" evidence="7">
    <location>
        <begin position="204"/>
        <end position="226"/>
    </location>
</feature>
<evidence type="ECO:0000256" key="4">
    <source>
        <dbReference type="ARBA" id="ARBA00022692"/>
    </source>
</evidence>
<feature type="transmembrane region" description="Helical" evidence="7">
    <location>
        <begin position="25"/>
        <end position="43"/>
    </location>
</feature>
<accession>A0A1N5SBS4</accession>
<keyword evidence="3" id="KW-1003">Cell membrane</keyword>
<keyword evidence="2 7" id="KW-0813">Transport</keyword>
<comment type="similarity">
    <text evidence="7">Belongs to the binding-protein-dependent transport system permease family.</text>
</comment>
<dbReference type="AlphaFoldDB" id="A0A1N5SBS4"/>
<dbReference type="EMBL" id="LT671858">
    <property type="protein sequence ID" value="SIM33400.1"/>
    <property type="molecule type" value="Genomic_DNA"/>
</dbReference>
<evidence type="ECO:0000259" key="8">
    <source>
        <dbReference type="PROSITE" id="PS50928"/>
    </source>
</evidence>
<feature type="transmembrane region" description="Helical" evidence="7">
    <location>
        <begin position="148"/>
        <end position="169"/>
    </location>
</feature>
<dbReference type="Pfam" id="PF00528">
    <property type="entry name" value="BPD_transp_1"/>
    <property type="match status" value="1"/>
</dbReference>
<dbReference type="PANTHER" id="PTHR43386">
    <property type="entry name" value="OLIGOPEPTIDE TRANSPORT SYSTEM PERMEASE PROTEIN APPC"/>
    <property type="match status" value="1"/>
</dbReference>
<evidence type="ECO:0000256" key="6">
    <source>
        <dbReference type="ARBA" id="ARBA00023136"/>
    </source>
</evidence>
<evidence type="ECO:0000256" key="2">
    <source>
        <dbReference type="ARBA" id="ARBA00022448"/>
    </source>
</evidence>
<protein>
    <submittedName>
        <fullName evidence="9">PepT family ABC transporter permease</fullName>
    </submittedName>
</protein>
<dbReference type="Proteomes" id="UP000195607">
    <property type="component" value="Chromosome I"/>
</dbReference>
<dbReference type="Pfam" id="PF12911">
    <property type="entry name" value="OppC_N"/>
    <property type="match status" value="1"/>
</dbReference>
<evidence type="ECO:0000256" key="1">
    <source>
        <dbReference type="ARBA" id="ARBA00004651"/>
    </source>
</evidence>
<reference evidence="9 10" key="1">
    <citation type="submission" date="2016-04" db="EMBL/GenBank/DDBJ databases">
        <authorList>
            <person name="Evans L.H."/>
            <person name="Alamgir A."/>
            <person name="Owens N."/>
            <person name="Weber N.D."/>
            <person name="Virtaneva K."/>
            <person name="Barbian K."/>
            <person name="Babar A."/>
            <person name="Rosenke K."/>
        </authorList>
    </citation>
    <scope>NUCLEOTIDE SEQUENCE [LARGE SCALE GENOMIC DNA]</scope>
    <source>
        <strain evidence="10">S5(T) (JCM 30642 \VKM B-2941)</strain>
    </source>
</reference>
<proteinExistence type="inferred from homology"/>
<evidence type="ECO:0000256" key="7">
    <source>
        <dbReference type="RuleBase" id="RU363032"/>
    </source>
</evidence>